<gene>
    <name evidence="2" type="ORF">VroAM7_00270</name>
    <name evidence="3" type="ORF">VroAM7_05630</name>
</gene>
<dbReference type="AlphaFoldDB" id="A0A510I1E0"/>
<dbReference type="Proteomes" id="UP000315115">
    <property type="component" value="Chromosome 1"/>
</dbReference>
<dbReference type="EMBL" id="AP019798">
    <property type="protein sequence ID" value="BBL87374.1"/>
    <property type="molecule type" value="Genomic_DNA"/>
</dbReference>
<reference evidence="2" key="2">
    <citation type="journal article" date="2020" name="Microbiol. Resour. Announc.">
        <title>Complete Genome Sequence of Vibrio rotiferianus Strain AM7.</title>
        <authorList>
            <person name="Miyazaki K."/>
            <person name="Wiseschart A."/>
            <person name="Pootanakit K."/>
            <person name="Kitahara K."/>
        </authorList>
    </citation>
    <scope>NUCLEOTIDE SEQUENCE</scope>
    <source>
        <strain evidence="2">AM7</strain>
    </source>
</reference>
<dbReference type="EMBL" id="AP019798">
    <property type="protein sequence ID" value="BBL87910.1"/>
    <property type="molecule type" value="Genomic_DNA"/>
</dbReference>
<evidence type="ECO:0000313" key="4">
    <source>
        <dbReference type="Proteomes" id="UP000315115"/>
    </source>
</evidence>
<name>A0A510I1E0_9VIBR</name>
<organism evidence="2 4">
    <name type="scientific">Vibrio rotiferianus</name>
    <dbReference type="NCBI Taxonomy" id="190895"/>
    <lineage>
        <taxon>Bacteria</taxon>
        <taxon>Pseudomonadati</taxon>
        <taxon>Pseudomonadota</taxon>
        <taxon>Gammaproteobacteria</taxon>
        <taxon>Vibrionales</taxon>
        <taxon>Vibrionaceae</taxon>
        <taxon>Vibrio</taxon>
    </lineage>
</organism>
<evidence type="ECO:0000256" key="1">
    <source>
        <dbReference type="SAM" id="Coils"/>
    </source>
</evidence>
<accession>A0A510I1E0</accession>
<evidence type="ECO:0000313" key="3">
    <source>
        <dbReference type="EMBL" id="BBL87910.1"/>
    </source>
</evidence>
<dbReference type="RefSeq" id="WP_143691629.1">
    <property type="nucleotide sequence ID" value="NZ_AP019798.1"/>
</dbReference>
<reference evidence="4" key="1">
    <citation type="submission" date="2019-07" db="EMBL/GenBank/DDBJ databases">
        <title>Complete Genome Sequences of Vibrion rotiferianus strain AM7.</title>
        <authorList>
            <person name="Miyazaki K."/>
            <person name="Wiseschart A."/>
            <person name="Pootanakit K."/>
            <person name="Ishimori K."/>
            <person name="Kitahara K."/>
        </authorList>
    </citation>
    <scope>NUCLEOTIDE SEQUENCE [LARGE SCALE GENOMIC DNA]</scope>
    <source>
        <strain evidence="4">AM7</strain>
    </source>
</reference>
<keyword evidence="1" id="KW-0175">Coiled coil</keyword>
<proteinExistence type="predicted"/>
<protein>
    <submittedName>
        <fullName evidence="2">Uncharacterized protein</fullName>
    </submittedName>
</protein>
<feature type="coiled-coil region" evidence="1">
    <location>
        <begin position="106"/>
        <end position="133"/>
    </location>
</feature>
<evidence type="ECO:0000313" key="2">
    <source>
        <dbReference type="EMBL" id="BBL87374.1"/>
    </source>
</evidence>
<sequence>MSEMTKKQKATLKKLEKARNTLLSGSSKSIDPTLPLSINLLAAEAGLGSGTLYYKPYSEFIEETKLKFEYHNSRLSETGFSDDTESVINENKSNKEFNLQYQISLKNEYREELKEAKATIKTLRARRIEVEHSLYVLHSENLALADLFKEAVGLSPDEYVKRQNSRNVTSISKNRK</sequence>